<evidence type="ECO:0000259" key="11">
    <source>
        <dbReference type="PROSITE" id="PS50221"/>
    </source>
</evidence>
<organism evidence="13 14">
    <name type="scientific">Lingula anatina</name>
    <name type="common">Brachiopod</name>
    <name type="synonym">Lingula unguis</name>
    <dbReference type="NCBI Taxonomy" id="7574"/>
    <lineage>
        <taxon>Eukaryota</taxon>
        <taxon>Metazoa</taxon>
        <taxon>Spiralia</taxon>
        <taxon>Lophotrochozoa</taxon>
        <taxon>Brachiopoda</taxon>
        <taxon>Linguliformea</taxon>
        <taxon>Lingulata</taxon>
        <taxon>Lingulida</taxon>
        <taxon>Linguloidea</taxon>
        <taxon>Lingulidae</taxon>
        <taxon>Lingula</taxon>
    </lineage>
</organism>
<dbReference type="GO" id="GO:0071277">
    <property type="term" value="P:cellular response to calcium ion"/>
    <property type="evidence" value="ECO:0007669"/>
    <property type="project" value="TreeGrafter"/>
</dbReference>
<dbReference type="GO" id="GO:0001965">
    <property type="term" value="F:G-protein alpha-subunit binding"/>
    <property type="evidence" value="ECO:0007669"/>
    <property type="project" value="TreeGrafter"/>
</dbReference>
<reference evidence="14" key="1">
    <citation type="submission" date="2025-08" db="UniProtKB">
        <authorList>
            <consortium name="RefSeq"/>
        </authorList>
    </citation>
    <scope>IDENTIFICATION</scope>
    <source>
        <tissue evidence="14">Gonads</tissue>
    </source>
</reference>
<keyword evidence="3" id="KW-0732">Signal</keyword>
<dbReference type="PROSITE" id="PS50261">
    <property type="entry name" value="G_PROTEIN_RECEP_F2_4"/>
    <property type="match status" value="1"/>
</dbReference>
<feature type="transmembrane region" description="Helical" evidence="10">
    <location>
        <begin position="718"/>
        <end position="740"/>
    </location>
</feature>
<dbReference type="KEGG" id="lak:106163214"/>
<dbReference type="InterPro" id="IPR038081">
    <property type="entry name" value="CalX-like_sf"/>
</dbReference>
<feature type="transmembrane region" description="Helical" evidence="10">
    <location>
        <begin position="664"/>
        <end position="685"/>
    </location>
</feature>
<feature type="domain" description="G-protein coupled receptors family 2 profile 2" evidence="12">
    <location>
        <begin position="552"/>
        <end position="816"/>
    </location>
</feature>
<evidence type="ECO:0000256" key="1">
    <source>
        <dbReference type="ARBA" id="ARBA00004141"/>
    </source>
</evidence>
<dbReference type="SUPFAM" id="SSF141072">
    <property type="entry name" value="CalX-like"/>
    <property type="match status" value="2"/>
</dbReference>
<dbReference type="InterPro" id="IPR003644">
    <property type="entry name" value="Calx_beta"/>
</dbReference>
<feature type="transmembrane region" description="Helical" evidence="10">
    <location>
        <begin position="625"/>
        <end position="643"/>
    </location>
</feature>
<dbReference type="PRINTS" id="PR00249">
    <property type="entry name" value="GPCRSECRETIN"/>
</dbReference>
<dbReference type="InterPro" id="IPR017981">
    <property type="entry name" value="GPCR_2-like_7TM"/>
</dbReference>
<comment type="subcellular location">
    <subcellularLocation>
        <location evidence="1">Membrane</location>
        <topology evidence="1">Multi-pass membrane protein</topology>
    </subcellularLocation>
</comment>
<evidence type="ECO:0000256" key="8">
    <source>
        <dbReference type="ARBA" id="ARBA00023157"/>
    </source>
</evidence>
<evidence type="ECO:0000313" key="14">
    <source>
        <dbReference type="RefSeq" id="XP_013396185.1"/>
    </source>
</evidence>
<name>A0A1S3ID45_LINAN</name>
<keyword evidence="7 10" id="KW-0472">Membrane</keyword>
<dbReference type="GeneID" id="106163214"/>
<dbReference type="Gene3D" id="2.60.40.2030">
    <property type="match status" value="1"/>
</dbReference>
<dbReference type="InterPro" id="IPR046338">
    <property type="entry name" value="GAIN_dom_sf"/>
</dbReference>
<dbReference type="Gene3D" id="2.60.220.50">
    <property type="match status" value="1"/>
</dbReference>
<dbReference type="GO" id="GO:0010855">
    <property type="term" value="F:adenylate cyclase inhibitor activity"/>
    <property type="evidence" value="ECO:0007669"/>
    <property type="project" value="TreeGrafter"/>
</dbReference>
<dbReference type="InParanoid" id="A0A1S3ID45"/>
<feature type="transmembrane region" description="Helical" evidence="10">
    <location>
        <begin position="767"/>
        <end position="788"/>
    </location>
</feature>
<dbReference type="AlphaFoldDB" id="A0A1S3ID45"/>
<dbReference type="PANTHER" id="PTHR46682">
    <property type="entry name" value="ADHESION G-PROTEIN COUPLED RECEPTOR V1"/>
    <property type="match status" value="1"/>
</dbReference>
<keyword evidence="2 10" id="KW-0812">Transmembrane</keyword>
<dbReference type="GO" id="GO:0004930">
    <property type="term" value="F:G protein-coupled receptor activity"/>
    <property type="evidence" value="ECO:0007669"/>
    <property type="project" value="InterPro"/>
</dbReference>
<dbReference type="GO" id="GO:0016020">
    <property type="term" value="C:membrane"/>
    <property type="evidence" value="ECO:0007669"/>
    <property type="project" value="UniProtKB-SubCell"/>
</dbReference>
<keyword evidence="13" id="KW-1185">Reference proteome</keyword>
<keyword evidence="4" id="KW-0677">Repeat</keyword>
<dbReference type="RefSeq" id="XP_013396185.1">
    <property type="nucleotide sequence ID" value="XM_013540731.1"/>
</dbReference>
<evidence type="ECO:0000256" key="4">
    <source>
        <dbReference type="ARBA" id="ARBA00022737"/>
    </source>
</evidence>
<protein>
    <submittedName>
        <fullName evidence="14">G-protein coupled receptor 98-like</fullName>
    </submittedName>
</protein>
<evidence type="ECO:0000256" key="7">
    <source>
        <dbReference type="ARBA" id="ARBA00023136"/>
    </source>
</evidence>
<dbReference type="InterPro" id="IPR026919">
    <property type="entry name" value="ADGRV1"/>
</dbReference>
<feature type="domain" description="GAIN-B" evidence="11">
    <location>
        <begin position="385"/>
        <end position="548"/>
    </location>
</feature>
<proteinExistence type="predicted"/>
<keyword evidence="6 10" id="KW-1133">Transmembrane helix</keyword>
<feature type="transmembrane region" description="Helical" evidence="10">
    <location>
        <begin position="794"/>
        <end position="815"/>
    </location>
</feature>
<accession>A0A1S3ID45</accession>
<evidence type="ECO:0000256" key="9">
    <source>
        <dbReference type="SAM" id="MobiDB-lite"/>
    </source>
</evidence>
<keyword evidence="5" id="KW-0106">Calcium</keyword>
<dbReference type="STRING" id="7574.A0A1S3ID45"/>
<dbReference type="Proteomes" id="UP000085678">
    <property type="component" value="Unplaced"/>
</dbReference>
<feature type="region of interest" description="Disordered" evidence="9">
    <location>
        <begin position="927"/>
        <end position="951"/>
    </location>
</feature>
<dbReference type="PANTHER" id="PTHR46682:SF1">
    <property type="entry name" value="ADHESION G-PROTEIN COUPLED RECEPTOR V1"/>
    <property type="match status" value="1"/>
</dbReference>
<dbReference type="OrthoDB" id="2324346at2759"/>
<dbReference type="Pfam" id="PF03160">
    <property type="entry name" value="Calx-beta"/>
    <property type="match status" value="1"/>
</dbReference>
<dbReference type="PROSITE" id="PS50221">
    <property type="entry name" value="GAIN_B"/>
    <property type="match status" value="1"/>
</dbReference>
<evidence type="ECO:0000256" key="3">
    <source>
        <dbReference type="ARBA" id="ARBA00022729"/>
    </source>
</evidence>
<dbReference type="CDD" id="cd13952">
    <property type="entry name" value="7tm_classB"/>
    <property type="match status" value="1"/>
</dbReference>
<evidence type="ECO:0000256" key="6">
    <source>
        <dbReference type="ARBA" id="ARBA00022989"/>
    </source>
</evidence>
<dbReference type="Gene3D" id="1.20.1070.10">
    <property type="entry name" value="Rhodopsin 7-helix transmembrane proteins"/>
    <property type="match status" value="1"/>
</dbReference>
<feature type="transmembrane region" description="Helical" evidence="10">
    <location>
        <begin position="550"/>
        <end position="572"/>
    </location>
</feature>
<evidence type="ECO:0000256" key="10">
    <source>
        <dbReference type="SAM" id="Phobius"/>
    </source>
</evidence>
<dbReference type="InterPro" id="IPR057244">
    <property type="entry name" value="GAIN_B"/>
</dbReference>
<evidence type="ECO:0000256" key="2">
    <source>
        <dbReference type="ARBA" id="ARBA00022692"/>
    </source>
</evidence>
<gene>
    <name evidence="14" type="primary">LOC106163214</name>
</gene>
<sequence length="967" mass="107889">MISSTNQAHIPVLVTWCNPFILPKILEKVQLLSSDTKEFTPDKNQFAFIKWKVVGADDQVVDVEGEAVCAVGQTTCPLNVLLRKDDIPEYASSFLVQLPAPEDSAAGYRVNDASKVANVTMLPSDYPDGLVQFAQTSLLKTVGKNERSVRLEVQRIKGKGQTVQVDYATKSVDTPQSIAGVRVYSALDKADYSAVSGKLLFDANVESQYLVISLSPVTASDNPYPKMFQVVLGNPTSGASLNKVMSVANVTIVETDEQKFWDIRAEALLPQMTDNNINNLINDLKTTVGNDRSLSNNELHVTEYILDLMIQEGEIRPLPLATKKGILSIFCELLDPTRTDSTRGQYELIKLFERFTFICLTNQSCQTPEATDDNKELLMFDNECTYVRFGVARWYPDYINGFEYKGLKQDYFNVPIQLLDTTAEGGVNSANPMCQDVHFIEYSSEQWFNPNANNLLLAQKVLTFSIRGRTFGTISSPVKFRVNTDNRRITARRAQCVYFEESTQAWTSGSVCRATNDLNLDLGIDSFVDCECSHLSSYAVQAQTSDPNLVWYPIWFFISCFIAMTGLALAILSHHICSIYSMFAANLLMHMCFATMATEICYVVAAYISPEILVPPTADDNSRCIILGLFTHYFFLAQFTWMFTQAINFWKILVLNDEHTDRKYVLYFLTGWGLPAIIVAAFYVITYNLYKFVYNVPENYIYGDVNLYGEMCFIVNPYAALGGVIGPILVCLFVIGIAFIHAFQVTPQWQAYDDVYRGRYNINEVRTILFFWATIILTWLWGGLHMAYGELWMLIFFCIFNTILGLFALVVYCALRNPCLPCFRPQKASYSLDITGGSSADGMQYHPRPPSVTGSLKGSRASLINESWERDSTGVPNGQMRVKRTPASNGNIYVSAPGGKTGPYVGGDDDVDSQEFDDLIFALKTGGSGIAPSETSSHDQDGAFPAIQAGGSPGYEMRRISIADTHL</sequence>
<feature type="transmembrane region" description="Helical" evidence="10">
    <location>
        <begin position="584"/>
        <end position="605"/>
    </location>
</feature>
<evidence type="ECO:0000259" key="12">
    <source>
        <dbReference type="PROSITE" id="PS50261"/>
    </source>
</evidence>
<keyword evidence="8" id="KW-1015">Disulfide bond</keyword>
<dbReference type="Pfam" id="PF00002">
    <property type="entry name" value="7tm_2"/>
    <property type="match status" value="1"/>
</dbReference>
<evidence type="ECO:0000256" key="5">
    <source>
        <dbReference type="ARBA" id="ARBA00022837"/>
    </source>
</evidence>
<dbReference type="GO" id="GO:0007166">
    <property type="term" value="P:cell surface receptor signaling pathway"/>
    <property type="evidence" value="ECO:0007669"/>
    <property type="project" value="InterPro"/>
</dbReference>
<evidence type="ECO:0000313" key="13">
    <source>
        <dbReference type="Proteomes" id="UP000085678"/>
    </source>
</evidence>
<dbReference type="GO" id="GO:0005737">
    <property type="term" value="C:cytoplasm"/>
    <property type="evidence" value="ECO:0007669"/>
    <property type="project" value="TreeGrafter"/>
</dbReference>
<dbReference type="InterPro" id="IPR000832">
    <property type="entry name" value="GPCR_2_secretin-like"/>
</dbReference>